<name>A0A4R1R9R6_HYDET</name>
<accession>A0A4R1R9R6</accession>
<dbReference type="PRINTS" id="PR00505">
    <property type="entry name" value="D12N6MTFRASE"/>
</dbReference>
<keyword evidence="8" id="KW-1185">Reference proteome</keyword>
<reference evidence="7 8" key="1">
    <citation type="submission" date="2019-03" db="EMBL/GenBank/DDBJ databases">
        <title>Genomic Encyclopedia of Type Strains, Phase IV (KMG-IV): sequencing the most valuable type-strain genomes for metagenomic binning, comparative biology and taxonomic classification.</title>
        <authorList>
            <person name="Goeker M."/>
        </authorList>
    </citation>
    <scope>NUCLEOTIDE SEQUENCE [LARGE SCALE GENOMIC DNA]</scope>
    <source>
        <strain evidence="7 8">LX-B</strain>
    </source>
</reference>
<proteinExistence type="inferred from homology"/>
<dbReference type="Proteomes" id="UP000295008">
    <property type="component" value="Unassembled WGS sequence"/>
</dbReference>
<dbReference type="PIRSF" id="PIRSF000398">
    <property type="entry name" value="M_m6A_EcoRV"/>
    <property type="match status" value="1"/>
</dbReference>
<dbReference type="InterPro" id="IPR029063">
    <property type="entry name" value="SAM-dependent_MTases_sf"/>
</dbReference>
<evidence type="ECO:0000313" key="8">
    <source>
        <dbReference type="Proteomes" id="UP000295008"/>
    </source>
</evidence>
<dbReference type="Gene3D" id="3.40.50.150">
    <property type="entry name" value="Vaccinia Virus protein VP39"/>
    <property type="match status" value="1"/>
</dbReference>
<dbReference type="Gene3D" id="1.10.1020.10">
    <property type="entry name" value="Adenine-specific Methyltransferase, Domain 2"/>
    <property type="match status" value="1"/>
</dbReference>
<dbReference type="GO" id="GO:1904047">
    <property type="term" value="F:S-adenosyl-L-methionine binding"/>
    <property type="evidence" value="ECO:0007669"/>
    <property type="project" value="TreeGrafter"/>
</dbReference>
<dbReference type="RefSeq" id="WP_132015805.1">
    <property type="nucleotide sequence ID" value="NZ_SLUN01000026.1"/>
</dbReference>
<comment type="catalytic activity">
    <reaction evidence="6">
        <text>a 2'-deoxyadenosine in DNA + S-adenosyl-L-methionine = an N(6)-methyl-2'-deoxyadenosine in DNA + S-adenosyl-L-homocysteine + H(+)</text>
        <dbReference type="Rhea" id="RHEA:15197"/>
        <dbReference type="Rhea" id="RHEA-COMP:12418"/>
        <dbReference type="Rhea" id="RHEA-COMP:12419"/>
        <dbReference type="ChEBI" id="CHEBI:15378"/>
        <dbReference type="ChEBI" id="CHEBI:57856"/>
        <dbReference type="ChEBI" id="CHEBI:59789"/>
        <dbReference type="ChEBI" id="CHEBI:90615"/>
        <dbReference type="ChEBI" id="CHEBI:90616"/>
        <dbReference type="EC" id="2.1.1.72"/>
    </reaction>
</comment>
<dbReference type="SUPFAM" id="SSF53335">
    <property type="entry name" value="S-adenosyl-L-methionine-dependent methyltransferases"/>
    <property type="match status" value="1"/>
</dbReference>
<dbReference type="EC" id="2.1.1.72" evidence="2"/>
<evidence type="ECO:0000256" key="4">
    <source>
        <dbReference type="ARBA" id="ARBA00022679"/>
    </source>
</evidence>
<evidence type="ECO:0000256" key="2">
    <source>
        <dbReference type="ARBA" id="ARBA00011900"/>
    </source>
</evidence>
<evidence type="ECO:0000256" key="3">
    <source>
        <dbReference type="ARBA" id="ARBA00022603"/>
    </source>
</evidence>
<dbReference type="GO" id="GO:0043565">
    <property type="term" value="F:sequence-specific DNA binding"/>
    <property type="evidence" value="ECO:0007669"/>
    <property type="project" value="TreeGrafter"/>
</dbReference>
<dbReference type="PANTHER" id="PTHR30481">
    <property type="entry name" value="DNA ADENINE METHYLASE"/>
    <property type="match status" value="1"/>
</dbReference>
<evidence type="ECO:0000256" key="5">
    <source>
        <dbReference type="ARBA" id="ARBA00022691"/>
    </source>
</evidence>
<evidence type="ECO:0000256" key="1">
    <source>
        <dbReference type="ARBA" id="ARBA00006594"/>
    </source>
</evidence>
<dbReference type="GO" id="GO:0009007">
    <property type="term" value="F:site-specific DNA-methyltransferase (adenine-specific) activity"/>
    <property type="evidence" value="ECO:0007669"/>
    <property type="project" value="UniProtKB-EC"/>
</dbReference>
<keyword evidence="4" id="KW-0808">Transferase</keyword>
<dbReference type="InterPro" id="IPR012327">
    <property type="entry name" value="MeTrfase_D12"/>
</dbReference>
<evidence type="ECO:0000256" key="6">
    <source>
        <dbReference type="ARBA" id="ARBA00047942"/>
    </source>
</evidence>
<dbReference type="GO" id="GO:0009307">
    <property type="term" value="P:DNA restriction-modification system"/>
    <property type="evidence" value="ECO:0007669"/>
    <property type="project" value="InterPro"/>
</dbReference>
<keyword evidence="3 7" id="KW-0489">Methyltransferase</keyword>
<comment type="caution">
    <text evidence="7">The sequence shown here is derived from an EMBL/GenBank/DDBJ whole genome shotgun (WGS) entry which is preliminary data.</text>
</comment>
<gene>
    <name evidence="7" type="ORF">EDC14_102664</name>
</gene>
<dbReference type="GO" id="GO:0006298">
    <property type="term" value="P:mismatch repair"/>
    <property type="evidence" value="ECO:0007669"/>
    <property type="project" value="TreeGrafter"/>
</dbReference>
<dbReference type="OrthoDB" id="1632179at2"/>
<sequence>MAKLLSPLRYPGGKSKIYEKVKTLIEYNAMGNRTYVEPFAGGFGLGIGLLCDNIVQSAVLNDVDSHIYHFWHSVFYSTDDLLRKITDTPITIDERKKQKAVYKDSAADALSDGFATLFLNRVNFSGVINGGPIGGVTQSGVYKLDCRFNKEEIKKKIADIALLKNRISLYNYDASDLIIDRLEFQNNTAFFNIDPPYVAKGSRLYTNYFKESDHRNLEKVITEHLKGIPWIITYDDCGLIRDIYKQYLMTGYNIQHNARVSIQGKELVITNIAEDSFVW</sequence>
<organism evidence="7 8">
    <name type="scientific">Hydrogenispora ethanolica</name>
    <dbReference type="NCBI Taxonomy" id="1082276"/>
    <lineage>
        <taxon>Bacteria</taxon>
        <taxon>Bacillati</taxon>
        <taxon>Bacillota</taxon>
        <taxon>Hydrogenispora</taxon>
    </lineage>
</organism>
<comment type="similarity">
    <text evidence="1">Belongs to the N(4)/N(6)-methyltransferase family.</text>
</comment>
<dbReference type="AlphaFoldDB" id="A0A4R1R9R6"/>
<dbReference type="EMBL" id="SLUN01000026">
    <property type="protein sequence ID" value="TCL62320.1"/>
    <property type="molecule type" value="Genomic_DNA"/>
</dbReference>
<dbReference type="GO" id="GO:0032259">
    <property type="term" value="P:methylation"/>
    <property type="evidence" value="ECO:0007669"/>
    <property type="project" value="UniProtKB-KW"/>
</dbReference>
<dbReference type="Pfam" id="PF02086">
    <property type="entry name" value="MethyltransfD12"/>
    <property type="match status" value="1"/>
</dbReference>
<dbReference type="InterPro" id="IPR012263">
    <property type="entry name" value="M_m6A_EcoRV"/>
</dbReference>
<dbReference type="PANTHER" id="PTHR30481:SF2">
    <property type="entry name" value="SITE-SPECIFIC DNA-METHYLTRANSFERASE (ADENINE-SPECIFIC)"/>
    <property type="match status" value="1"/>
</dbReference>
<protein>
    <recommendedName>
        <fullName evidence="2">site-specific DNA-methyltransferase (adenine-specific)</fullName>
        <ecNumber evidence="2">2.1.1.72</ecNumber>
    </recommendedName>
</protein>
<evidence type="ECO:0000313" key="7">
    <source>
        <dbReference type="EMBL" id="TCL62320.1"/>
    </source>
</evidence>
<keyword evidence="5" id="KW-0949">S-adenosyl-L-methionine</keyword>
<dbReference type="InterPro" id="IPR023095">
    <property type="entry name" value="Ade_MeTrfase_dom_2"/>
</dbReference>